<dbReference type="PANTHER" id="PTHR30404:SF0">
    <property type="entry name" value="N-ACETYLMURAMOYL-L-ALANINE AMIDASE AMIC"/>
    <property type="match status" value="1"/>
</dbReference>
<dbReference type="Gene3D" id="3.40.630.40">
    <property type="entry name" value="Zn-dependent exopeptidases"/>
    <property type="match status" value="1"/>
</dbReference>
<evidence type="ECO:0000256" key="1">
    <source>
        <dbReference type="ARBA" id="ARBA00022801"/>
    </source>
</evidence>
<feature type="domain" description="MurNAc-LAA" evidence="2">
    <location>
        <begin position="66"/>
        <end position="181"/>
    </location>
</feature>
<dbReference type="Pfam" id="PF01520">
    <property type="entry name" value="Amidase_3"/>
    <property type="match status" value="1"/>
</dbReference>
<gene>
    <name evidence="3" type="ORF">ACFPRA_01755</name>
</gene>
<dbReference type="SMART" id="SM00646">
    <property type="entry name" value="Ami_3"/>
    <property type="match status" value="1"/>
</dbReference>
<dbReference type="RefSeq" id="WP_381429866.1">
    <property type="nucleotide sequence ID" value="NZ_JBHSNO010000001.1"/>
</dbReference>
<evidence type="ECO:0000259" key="2">
    <source>
        <dbReference type="SMART" id="SM00646"/>
    </source>
</evidence>
<reference evidence="4" key="1">
    <citation type="journal article" date="2019" name="Int. J. Syst. Evol. Microbiol.">
        <title>The Global Catalogue of Microorganisms (GCM) 10K type strain sequencing project: providing services to taxonomists for standard genome sequencing and annotation.</title>
        <authorList>
            <consortium name="The Broad Institute Genomics Platform"/>
            <consortium name="The Broad Institute Genome Sequencing Center for Infectious Disease"/>
            <person name="Wu L."/>
            <person name="Ma J."/>
        </authorList>
    </citation>
    <scope>NUCLEOTIDE SEQUENCE [LARGE SCALE GENOMIC DNA]</scope>
    <source>
        <strain evidence="4">CGMCC 4.1434</strain>
    </source>
</reference>
<dbReference type="SUPFAM" id="SSF53187">
    <property type="entry name" value="Zn-dependent exopeptidases"/>
    <property type="match status" value="1"/>
</dbReference>
<comment type="caution">
    <text evidence="3">The sequence shown here is derived from an EMBL/GenBank/DDBJ whole genome shotgun (WGS) entry which is preliminary data.</text>
</comment>
<evidence type="ECO:0000313" key="3">
    <source>
        <dbReference type="EMBL" id="MFC5587633.1"/>
    </source>
</evidence>
<dbReference type="EMBL" id="JBHSNO010000001">
    <property type="protein sequence ID" value="MFC5587633.1"/>
    <property type="molecule type" value="Genomic_DNA"/>
</dbReference>
<accession>A0ABW0TFY9</accession>
<dbReference type="PANTHER" id="PTHR30404">
    <property type="entry name" value="N-ACETYLMURAMOYL-L-ALANINE AMIDASE"/>
    <property type="match status" value="1"/>
</dbReference>
<proteinExistence type="predicted"/>
<name>A0ABW0TFY9_9BACL</name>
<protein>
    <submittedName>
        <fullName evidence="3">N-acetylmuramoyl-L-alanine amidase</fullName>
    </submittedName>
</protein>
<organism evidence="3 4">
    <name type="scientific">Sporosarcina soli</name>
    <dbReference type="NCBI Taxonomy" id="334736"/>
    <lineage>
        <taxon>Bacteria</taxon>
        <taxon>Bacillati</taxon>
        <taxon>Bacillota</taxon>
        <taxon>Bacilli</taxon>
        <taxon>Bacillales</taxon>
        <taxon>Caryophanaceae</taxon>
        <taxon>Sporosarcina</taxon>
    </lineage>
</organism>
<dbReference type="CDD" id="cd02696">
    <property type="entry name" value="MurNAc-LAA"/>
    <property type="match status" value="1"/>
</dbReference>
<dbReference type="InterPro" id="IPR050695">
    <property type="entry name" value="N-acetylmuramoyl_amidase_3"/>
</dbReference>
<dbReference type="Proteomes" id="UP001596109">
    <property type="component" value="Unassembled WGS sequence"/>
</dbReference>
<keyword evidence="1" id="KW-0378">Hydrolase</keyword>
<dbReference type="InterPro" id="IPR002508">
    <property type="entry name" value="MurNAc-LAA_cat"/>
</dbReference>
<sequence length="269" mass="30002">MVKIAIDAGHGFDTPGKRSPDGEREWSFNNKVAQYAIAKLQTYKDVEILRVDDPTGKTDVPLTKRTDLANKWKADVYASIHHNAMNGKWGMHSGIETYTSDNPNASSRSKEIANIVHPRVVMAMGISDRGMKQADFHVLRESSMPAILTEGGFLDSKVDIIKLRDDNYLKAQGEAIADGLASYFKLKSKNELEDKESSVAKIMTEKFYNPSSQTMINATISVLRRLEQSGKTTLPPIWREKLSDGTLTESDAIGLLFLVLDQGYFDELK</sequence>
<keyword evidence="4" id="KW-1185">Reference proteome</keyword>
<evidence type="ECO:0000313" key="4">
    <source>
        <dbReference type="Proteomes" id="UP001596109"/>
    </source>
</evidence>